<evidence type="ECO:0000256" key="14">
    <source>
        <dbReference type="ARBA" id="ARBA00022871"/>
    </source>
</evidence>
<organism evidence="17 18">
    <name type="scientific">Astyanax mexicanus</name>
    <name type="common">Blind cave fish</name>
    <name type="synonym">Astyanax fasciatus mexicanus</name>
    <dbReference type="NCBI Taxonomy" id="7994"/>
    <lineage>
        <taxon>Eukaryota</taxon>
        <taxon>Metazoa</taxon>
        <taxon>Chordata</taxon>
        <taxon>Craniata</taxon>
        <taxon>Vertebrata</taxon>
        <taxon>Euteleostomi</taxon>
        <taxon>Actinopterygii</taxon>
        <taxon>Neopterygii</taxon>
        <taxon>Teleostei</taxon>
        <taxon>Ostariophysi</taxon>
        <taxon>Characiformes</taxon>
        <taxon>Characoidei</taxon>
        <taxon>Acestrorhamphidae</taxon>
        <taxon>Acestrorhamphinae</taxon>
        <taxon>Astyanax</taxon>
    </lineage>
</organism>
<dbReference type="SUPFAM" id="SSF56112">
    <property type="entry name" value="Protein kinase-like (PK-like)"/>
    <property type="match status" value="1"/>
</dbReference>
<dbReference type="InterPro" id="IPR000719">
    <property type="entry name" value="Prot_kinase_dom"/>
</dbReference>
<keyword evidence="14" id="KW-0744">Spermatogenesis</keyword>
<dbReference type="PANTHER" id="PTHR24346:SF102">
    <property type="entry name" value="TESTIS-SPECIFIC SERINE_THREONINE-PROTEIN KINASE 1"/>
    <property type="match status" value="1"/>
</dbReference>
<dbReference type="GO" id="GO:0030154">
    <property type="term" value="P:cell differentiation"/>
    <property type="evidence" value="ECO:0007669"/>
    <property type="project" value="UniProtKB-KW"/>
</dbReference>
<keyword evidence="12 15" id="KW-0067">ATP-binding</keyword>
<dbReference type="GO" id="GO:0035556">
    <property type="term" value="P:intracellular signal transduction"/>
    <property type="evidence" value="ECO:0007669"/>
    <property type="project" value="TreeGrafter"/>
</dbReference>
<dbReference type="Proteomes" id="UP000694621">
    <property type="component" value="Unplaced"/>
</dbReference>
<dbReference type="GO" id="GO:0000226">
    <property type="term" value="P:microtubule cytoskeleton organization"/>
    <property type="evidence" value="ECO:0007669"/>
    <property type="project" value="TreeGrafter"/>
</dbReference>
<evidence type="ECO:0000256" key="5">
    <source>
        <dbReference type="ARBA" id="ARBA00022527"/>
    </source>
</evidence>
<evidence type="ECO:0000256" key="8">
    <source>
        <dbReference type="ARBA" id="ARBA00022723"/>
    </source>
</evidence>
<dbReference type="PANTHER" id="PTHR24346">
    <property type="entry name" value="MAP/MICROTUBULE AFFINITY-REGULATING KINASE"/>
    <property type="match status" value="1"/>
</dbReference>
<evidence type="ECO:0000256" key="1">
    <source>
        <dbReference type="ARBA" id="ARBA00001946"/>
    </source>
</evidence>
<dbReference type="GO" id="GO:0005524">
    <property type="term" value="F:ATP binding"/>
    <property type="evidence" value="ECO:0007669"/>
    <property type="project" value="UniProtKB-UniRule"/>
</dbReference>
<accession>A0A8B9L890</accession>
<sequence length="314" mass="35125">TTRRNTGSSLGSSFFCSTQPSRCPENPCYPSNALGSGSSGTVKLAMSKKHQCNVAIKTMDSRWMTVKFCSSILEAEMNTIYRVNHPHIVHVYEVIEERNGLVHIVMEAASFLKKVIENGPLPNKTARQWFSQIVSALDYMHEQDIVHRDLNCHNILVTADSDVKITDFGLSRVTKGYPELCNTVCGTLRYPSPEVLKEKKYDAKKSDVWSLGIVLYQILPFPFADDVEVEESCRALIKDMLQLDPSARPTVREVSKHPWLQPEVRDTPTSEDHTVTSIESDMCTCPSKDGLDLFPGWGDLGLSLWSLHSKDSSG</sequence>
<dbReference type="GO" id="GO:0007283">
    <property type="term" value="P:spermatogenesis"/>
    <property type="evidence" value="ECO:0007669"/>
    <property type="project" value="UniProtKB-KW"/>
</dbReference>
<keyword evidence="9 15" id="KW-0547">Nucleotide-binding</keyword>
<dbReference type="Pfam" id="PF00069">
    <property type="entry name" value="Pkinase"/>
    <property type="match status" value="1"/>
</dbReference>
<evidence type="ECO:0000313" key="17">
    <source>
        <dbReference type="Ensembl" id="ENSAMXP00005048569.1"/>
    </source>
</evidence>
<evidence type="ECO:0000256" key="7">
    <source>
        <dbReference type="ARBA" id="ARBA00022679"/>
    </source>
</evidence>
<keyword evidence="10" id="KW-0418">Kinase</keyword>
<comment type="similarity">
    <text evidence="2">Belongs to the protein kinase superfamily. CAMK Ser/Thr protein kinase family.</text>
</comment>
<dbReference type="AlphaFoldDB" id="A0A8B9L890"/>
<keyword evidence="11" id="KW-0221">Differentiation</keyword>
<evidence type="ECO:0000259" key="16">
    <source>
        <dbReference type="PROSITE" id="PS50011"/>
    </source>
</evidence>
<keyword evidence="6" id="KW-0597">Phosphoprotein</keyword>
<evidence type="ECO:0000313" key="18">
    <source>
        <dbReference type="Proteomes" id="UP000694621"/>
    </source>
</evidence>
<dbReference type="PROSITE" id="PS00107">
    <property type="entry name" value="PROTEIN_KINASE_ATP"/>
    <property type="match status" value="1"/>
</dbReference>
<evidence type="ECO:0000256" key="9">
    <source>
        <dbReference type="ARBA" id="ARBA00022741"/>
    </source>
</evidence>
<keyword evidence="5" id="KW-0723">Serine/threonine-protein kinase</keyword>
<keyword evidence="8" id="KW-0479">Metal-binding</keyword>
<name>A0A8B9L890_ASTMX</name>
<reference evidence="17" key="1">
    <citation type="submission" date="2025-08" db="UniProtKB">
        <authorList>
            <consortium name="Ensembl"/>
        </authorList>
    </citation>
    <scope>IDENTIFICATION</scope>
</reference>
<dbReference type="Ensembl" id="ENSAMXT00005052688.1">
    <property type="protein sequence ID" value="ENSAMXP00005048569.1"/>
    <property type="gene ID" value="ENSAMXG00005022213.1"/>
</dbReference>
<evidence type="ECO:0000256" key="2">
    <source>
        <dbReference type="ARBA" id="ARBA00006692"/>
    </source>
</evidence>
<evidence type="ECO:0000256" key="4">
    <source>
        <dbReference type="ARBA" id="ARBA00022473"/>
    </source>
</evidence>
<feature type="domain" description="Protein kinase" evidence="16">
    <location>
        <begin position="28"/>
        <end position="260"/>
    </location>
</feature>
<dbReference type="Gene3D" id="1.10.510.10">
    <property type="entry name" value="Transferase(Phosphotransferase) domain 1"/>
    <property type="match status" value="1"/>
</dbReference>
<feature type="binding site" evidence="15">
    <location>
        <position position="57"/>
    </location>
    <ligand>
        <name>ATP</name>
        <dbReference type="ChEBI" id="CHEBI:30616"/>
    </ligand>
</feature>
<keyword evidence="7" id="KW-0808">Transferase</keyword>
<dbReference type="InterPro" id="IPR011009">
    <property type="entry name" value="Kinase-like_dom_sf"/>
</dbReference>
<evidence type="ECO:0000256" key="3">
    <source>
        <dbReference type="ARBA" id="ARBA00012513"/>
    </source>
</evidence>
<dbReference type="InterPro" id="IPR017441">
    <property type="entry name" value="Protein_kinase_ATP_BS"/>
</dbReference>
<proteinExistence type="inferred from homology"/>
<evidence type="ECO:0000256" key="6">
    <source>
        <dbReference type="ARBA" id="ARBA00022553"/>
    </source>
</evidence>
<evidence type="ECO:0000256" key="15">
    <source>
        <dbReference type="PROSITE-ProRule" id="PRU10141"/>
    </source>
</evidence>
<keyword evidence="4" id="KW-0217">Developmental protein</keyword>
<evidence type="ECO:0000256" key="13">
    <source>
        <dbReference type="ARBA" id="ARBA00022842"/>
    </source>
</evidence>
<evidence type="ECO:0000256" key="12">
    <source>
        <dbReference type="ARBA" id="ARBA00022840"/>
    </source>
</evidence>
<comment type="cofactor">
    <cofactor evidence="1">
        <name>Mg(2+)</name>
        <dbReference type="ChEBI" id="CHEBI:18420"/>
    </cofactor>
</comment>
<dbReference type="GO" id="GO:0005737">
    <property type="term" value="C:cytoplasm"/>
    <property type="evidence" value="ECO:0007669"/>
    <property type="project" value="TreeGrafter"/>
</dbReference>
<keyword evidence="13" id="KW-0460">Magnesium</keyword>
<evidence type="ECO:0000256" key="11">
    <source>
        <dbReference type="ARBA" id="ARBA00022782"/>
    </source>
</evidence>
<evidence type="ECO:0000256" key="10">
    <source>
        <dbReference type="ARBA" id="ARBA00022777"/>
    </source>
</evidence>
<protein>
    <recommendedName>
        <fullName evidence="3">non-specific serine/threonine protein kinase</fullName>
        <ecNumber evidence="3">2.7.11.1</ecNumber>
    </recommendedName>
</protein>
<dbReference type="EC" id="2.7.11.1" evidence="3"/>
<dbReference type="GO" id="GO:0050321">
    <property type="term" value="F:tau-protein kinase activity"/>
    <property type="evidence" value="ECO:0007669"/>
    <property type="project" value="TreeGrafter"/>
</dbReference>
<dbReference type="GO" id="GO:0046872">
    <property type="term" value="F:metal ion binding"/>
    <property type="evidence" value="ECO:0007669"/>
    <property type="project" value="UniProtKB-KW"/>
</dbReference>
<dbReference type="PROSITE" id="PS50011">
    <property type="entry name" value="PROTEIN_KINASE_DOM"/>
    <property type="match status" value="1"/>
</dbReference>